<dbReference type="EMBL" id="JPOS01000039">
    <property type="protein sequence ID" value="KGE87055.1"/>
    <property type="molecule type" value="Genomic_DNA"/>
</dbReference>
<dbReference type="RefSeq" id="WP_044223736.1">
    <property type="nucleotide sequence ID" value="NZ_JBKAGJ010000008.1"/>
</dbReference>
<keyword evidence="1" id="KW-1133">Transmembrane helix</keyword>
<evidence type="ECO:0000313" key="2">
    <source>
        <dbReference type="EMBL" id="KGE87055.1"/>
    </source>
</evidence>
<reference evidence="2 3" key="1">
    <citation type="journal article" date="2014" name="Int. J. Syst. Evol. Microbiol.">
        <title>Phaeodactylibacter xiamenensis gen. nov., sp. nov., a member of the family Saprospiraceae isolated from the marine alga Phaeodactylum tricornutum.</title>
        <authorList>
            <person name="Chen Z.Jr."/>
            <person name="Lei X."/>
            <person name="Lai Q."/>
            <person name="Li Y."/>
            <person name="Zhang B."/>
            <person name="Zhang J."/>
            <person name="Zhang H."/>
            <person name="Yang L."/>
            <person name="Zheng W."/>
            <person name="Tian Y."/>
            <person name="Yu Z."/>
            <person name="Xu H.Jr."/>
            <person name="Zheng T."/>
        </authorList>
    </citation>
    <scope>NUCLEOTIDE SEQUENCE [LARGE SCALE GENOMIC DNA]</scope>
    <source>
        <strain evidence="2 3">KD52</strain>
    </source>
</reference>
<feature type="transmembrane region" description="Helical" evidence="1">
    <location>
        <begin position="162"/>
        <end position="184"/>
    </location>
</feature>
<organism evidence="2 3">
    <name type="scientific">Phaeodactylibacter xiamenensis</name>
    <dbReference type="NCBI Taxonomy" id="1524460"/>
    <lineage>
        <taxon>Bacteria</taxon>
        <taxon>Pseudomonadati</taxon>
        <taxon>Bacteroidota</taxon>
        <taxon>Saprospiria</taxon>
        <taxon>Saprospirales</taxon>
        <taxon>Haliscomenobacteraceae</taxon>
        <taxon>Phaeodactylibacter</taxon>
    </lineage>
</organism>
<keyword evidence="1" id="KW-0472">Membrane</keyword>
<sequence>MTQYIPNGRPGLPPGTWKKWVLACGTGEFLGITAAAAIAIAHRLLLGEPASNSDRMLNLFFMLMAGALEGSILAYFQYRLIGKIFPEIAWKQWLAYTIAAAVTAWMLGMLPSLFLTGNGATDPGMEPSPLVYYSMAALMGLLLGALFGYFQWLPLKGLRKEAMLWIPANALGWALGMVFIFLGASWSDANTGWPLILLAGALGGIAGGLSVGVITGFFLLRIARSAPEGNG</sequence>
<gene>
    <name evidence="2" type="ORF">IX84_18770</name>
</gene>
<keyword evidence="1" id="KW-0812">Transmembrane</keyword>
<comment type="caution">
    <text evidence="2">The sequence shown here is derived from an EMBL/GenBank/DDBJ whole genome shotgun (WGS) entry which is preliminary data.</text>
</comment>
<dbReference type="AlphaFoldDB" id="A0A098S4I4"/>
<name>A0A098S4I4_9BACT</name>
<feature type="transmembrane region" description="Helical" evidence="1">
    <location>
        <begin position="93"/>
        <end position="110"/>
    </location>
</feature>
<feature type="transmembrane region" description="Helical" evidence="1">
    <location>
        <begin position="20"/>
        <end position="40"/>
    </location>
</feature>
<feature type="transmembrane region" description="Helical" evidence="1">
    <location>
        <begin position="130"/>
        <end position="150"/>
    </location>
</feature>
<accession>A0A098S4I4</accession>
<proteinExistence type="predicted"/>
<evidence type="ECO:0000256" key="1">
    <source>
        <dbReference type="SAM" id="Phobius"/>
    </source>
</evidence>
<feature type="transmembrane region" description="Helical" evidence="1">
    <location>
        <begin position="60"/>
        <end position="81"/>
    </location>
</feature>
<dbReference type="OrthoDB" id="1495214at2"/>
<protein>
    <submittedName>
        <fullName evidence="2">Uncharacterized protein</fullName>
    </submittedName>
</protein>
<evidence type="ECO:0000313" key="3">
    <source>
        <dbReference type="Proteomes" id="UP000029736"/>
    </source>
</evidence>
<feature type="transmembrane region" description="Helical" evidence="1">
    <location>
        <begin position="196"/>
        <end position="220"/>
    </location>
</feature>
<keyword evidence="3" id="KW-1185">Reference proteome</keyword>
<dbReference type="Proteomes" id="UP000029736">
    <property type="component" value="Unassembled WGS sequence"/>
</dbReference>